<dbReference type="InterPro" id="IPR003714">
    <property type="entry name" value="PhoH"/>
</dbReference>
<keyword evidence="4" id="KW-0547">Nucleotide-binding</keyword>
<evidence type="ECO:0000256" key="5">
    <source>
        <dbReference type="ARBA" id="ARBA00022840"/>
    </source>
</evidence>
<evidence type="ECO:0000259" key="8">
    <source>
        <dbReference type="Pfam" id="PF02562"/>
    </source>
</evidence>
<dbReference type="SUPFAM" id="SSF52540">
    <property type="entry name" value="P-loop containing nucleoside triphosphate hydrolases"/>
    <property type="match status" value="1"/>
</dbReference>
<sequence>MHRVNSLSRPSASSGRWTRSSPPCGTPECRAMLPGCASVSGSRPPIPQVLTLEVGDKLAGLWPVSPRSSPFQVFAEAVRPFAIETSILDRKVTLTGHPIGVGLVAQMFERCDRQPTMDGLPSVAADVVGIALRNDLAFRLVGLPHPLRPLSLSQVLFMQTLLDGDRDLVLATGPTGSGKTHIAVAAGISAVASHARKKLVLSRPHAFESGDRIPAVARAELVGDFQLVPLEDELKDLLGAGEFQHRRDAGLIEIVPIGQMRGRTFNDAFIVVDDAQNLTVQTMRMVVARLGRRSRMVILGDPLHAALPDGEASGFQHLIGLVSGTDIADVVTIAAGHIVRNATVARLEQLYTKAFPRTL</sequence>
<evidence type="ECO:0000256" key="4">
    <source>
        <dbReference type="ARBA" id="ARBA00022741"/>
    </source>
</evidence>
<organism evidence="9 10">
    <name type="scientific">Microcystis aeruginosa DA14</name>
    <dbReference type="NCBI Taxonomy" id="1987506"/>
    <lineage>
        <taxon>Bacteria</taxon>
        <taxon>Bacillati</taxon>
        <taxon>Cyanobacteriota</taxon>
        <taxon>Cyanophyceae</taxon>
        <taxon>Oscillatoriophycideae</taxon>
        <taxon>Chroococcales</taxon>
        <taxon>Microcystaceae</taxon>
        <taxon>Microcystis</taxon>
    </lineage>
</organism>
<dbReference type="InterPro" id="IPR051451">
    <property type="entry name" value="PhoH2-like"/>
</dbReference>
<dbReference type="Pfam" id="PF02562">
    <property type="entry name" value="PhoH"/>
    <property type="match status" value="1"/>
</dbReference>
<feature type="domain" description="PhoH-like protein" evidence="8">
    <location>
        <begin position="147"/>
        <end position="351"/>
    </location>
</feature>
<dbReference type="PANTHER" id="PTHR30473">
    <property type="entry name" value="PROTEIN PHOH"/>
    <property type="match status" value="1"/>
</dbReference>
<feature type="region of interest" description="Disordered" evidence="7">
    <location>
        <begin position="1"/>
        <end position="24"/>
    </location>
</feature>
<feature type="compositionally biased region" description="Polar residues" evidence="7">
    <location>
        <begin position="1"/>
        <end position="23"/>
    </location>
</feature>
<accession>A0A3E0ME24</accession>
<keyword evidence="3" id="KW-0963">Cytoplasm</keyword>
<evidence type="ECO:0000313" key="10">
    <source>
        <dbReference type="Proteomes" id="UP000256301"/>
    </source>
</evidence>
<dbReference type="Gene3D" id="3.40.50.300">
    <property type="entry name" value="P-loop containing nucleotide triphosphate hydrolases"/>
    <property type="match status" value="1"/>
</dbReference>
<protein>
    <recommendedName>
        <fullName evidence="6">PhoH-like protein</fullName>
    </recommendedName>
</protein>
<gene>
    <name evidence="9" type="ORF">DWQ56_11275</name>
</gene>
<dbReference type="EMBL" id="QQWE01000003">
    <property type="protein sequence ID" value="REJ57828.1"/>
    <property type="molecule type" value="Genomic_DNA"/>
</dbReference>
<comment type="caution">
    <text evidence="9">The sequence shown here is derived from an EMBL/GenBank/DDBJ whole genome shotgun (WGS) entry which is preliminary data.</text>
</comment>
<proteinExistence type="inferred from homology"/>
<evidence type="ECO:0000256" key="6">
    <source>
        <dbReference type="ARBA" id="ARBA00039970"/>
    </source>
</evidence>
<dbReference type="AlphaFoldDB" id="A0A3E0ME24"/>
<evidence type="ECO:0000256" key="7">
    <source>
        <dbReference type="SAM" id="MobiDB-lite"/>
    </source>
</evidence>
<dbReference type="Proteomes" id="UP000256301">
    <property type="component" value="Unassembled WGS sequence"/>
</dbReference>
<keyword evidence="5" id="KW-0067">ATP-binding</keyword>
<dbReference type="GO" id="GO:0005524">
    <property type="term" value="F:ATP binding"/>
    <property type="evidence" value="ECO:0007669"/>
    <property type="project" value="UniProtKB-KW"/>
</dbReference>
<evidence type="ECO:0000256" key="3">
    <source>
        <dbReference type="ARBA" id="ARBA00022490"/>
    </source>
</evidence>
<dbReference type="GO" id="GO:0005829">
    <property type="term" value="C:cytosol"/>
    <property type="evidence" value="ECO:0007669"/>
    <property type="project" value="TreeGrafter"/>
</dbReference>
<comment type="similarity">
    <text evidence="2">Belongs to the PhoH family.</text>
</comment>
<evidence type="ECO:0000313" key="9">
    <source>
        <dbReference type="EMBL" id="REJ57828.1"/>
    </source>
</evidence>
<dbReference type="PANTHER" id="PTHR30473:SF1">
    <property type="entry name" value="PHOH-LIKE PROTEIN"/>
    <property type="match status" value="1"/>
</dbReference>
<reference evidence="9 10" key="1">
    <citation type="submission" date="2017-08" db="EMBL/GenBank/DDBJ databases">
        <title>Functional genomic and metabolic studies of the symbiotic interactions of six Microcystis-dominated communities.</title>
        <authorList>
            <person name="Li Q."/>
            <person name="Lin F."/>
        </authorList>
    </citation>
    <scope>NUCLEOTIDE SEQUENCE [LARGE SCALE GENOMIC DNA]</scope>
    <source>
        <strain evidence="9">DA14</strain>
    </source>
</reference>
<comment type="subcellular location">
    <subcellularLocation>
        <location evidence="1">Cytoplasm</location>
    </subcellularLocation>
</comment>
<name>A0A3E0ME24_MICAE</name>
<evidence type="ECO:0000256" key="2">
    <source>
        <dbReference type="ARBA" id="ARBA00010393"/>
    </source>
</evidence>
<evidence type="ECO:0000256" key="1">
    <source>
        <dbReference type="ARBA" id="ARBA00004496"/>
    </source>
</evidence>
<dbReference type="InterPro" id="IPR027417">
    <property type="entry name" value="P-loop_NTPase"/>
</dbReference>